<dbReference type="GO" id="GO:0005525">
    <property type="term" value="F:GTP binding"/>
    <property type="evidence" value="ECO:0007669"/>
    <property type="project" value="UniProtKB-KW"/>
</dbReference>
<keyword evidence="8" id="KW-1185">Reference proteome</keyword>
<dbReference type="FunFam" id="3.40.50.300:FF:000541">
    <property type="entry name" value="Immunity related GTPase M"/>
    <property type="match status" value="1"/>
</dbReference>
<dbReference type="InterPro" id="IPR027417">
    <property type="entry name" value="P-loop_NTPase"/>
</dbReference>
<dbReference type="Pfam" id="PF05049">
    <property type="entry name" value="IIGP"/>
    <property type="match status" value="1"/>
</dbReference>
<dbReference type="InterPro" id="IPR030385">
    <property type="entry name" value="G_IRG_dom"/>
</dbReference>
<evidence type="ECO:0000256" key="2">
    <source>
        <dbReference type="ARBA" id="ARBA00022741"/>
    </source>
</evidence>
<reference evidence="7" key="1">
    <citation type="submission" date="2025-08" db="UniProtKB">
        <authorList>
            <consortium name="Ensembl"/>
        </authorList>
    </citation>
    <scope>IDENTIFICATION</scope>
</reference>
<evidence type="ECO:0000256" key="1">
    <source>
        <dbReference type="ARBA" id="ARBA00005429"/>
    </source>
</evidence>
<keyword evidence="4" id="KW-0342">GTP-binding</keyword>
<feature type="compositionally biased region" description="Basic and acidic residues" evidence="5">
    <location>
        <begin position="33"/>
        <end position="46"/>
    </location>
</feature>
<protein>
    <recommendedName>
        <fullName evidence="6">IRG-type G domain-containing protein</fullName>
    </recommendedName>
</protein>
<evidence type="ECO:0000313" key="8">
    <source>
        <dbReference type="Proteomes" id="UP000694380"/>
    </source>
</evidence>
<dbReference type="InterPro" id="IPR051515">
    <property type="entry name" value="IRG"/>
</dbReference>
<dbReference type="PROSITE" id="PS51716">
    <property type="entry name" value="G_IRG"/>
    <property type="match status" value="1"/>
</dbReference>
<dbReference type="Proteomes" id="UP000694380">
    <property type="component" value="Unplaced"/>
</dbReference>
<sequence>MRREERRPEAYFLWDLRVDDTKQTLESRQTPAWDERHAWEKPEQPKFSRGKSPAKEKDPRNIAQKPSKKGQRLDSDGDSVDSWIYTFTSDTSDLSEADSAWQEDGGSSQNTMRSVALLGQTGAGKSSFVNVIRGLGDEEEGAAKTGVVETTMVPTSYQLPKQPNVTIWDLPGFGSMTRQSDMDHDLFSLSQYNVFLIFSSRHFTATHAGLARKIQRAGKKVYFVRSKVDRNLLAARRNRPSTYNEEQILQRIRDTCVKDLQREGVTSPQVFLLSNFEYGRHDFPLLEEILQQELGSRLAG</sequence>
<evidence type="ECO:0000256" key="4">
    <source>
        <dbReference type="ARBA" id="ARBA00023134"/>
    </source>
</evidence>
<keyword evidence="2" id="KW-0547">Nucleotide-binding</keyword>
<organism evidence="7 8">
    <name type="scientific">Chrysemys picta bellii</name>
    <name type="common">Western painted turtle</name>
    <name type="synonym">Emys bellii</name>
    <dbReference type="NCBI Taxonomy" id="8478"/>
    <lineage>
        <taxon>Eukaryota</taxon>
        <taxon>Metazoa</taxon>
        <taxon>Chordata</taxon>
        <taxon>Craniata</taxon>
        <taxon>Vertebrata</taxon>
        <taxon>Euteleostomi</taxon>
        <taxon>Archelosauria</taxon>
        <taxon>Testudinata</taxon>
        <taxon>Testudines</taxon>
        <taxon>Cryptodira</taxon>
        <taxon>Durocryptodira</taxon>
        <taxon>Testudinoidea</taxon>
        <taxon>Emydidae</taxon>
        <taxon>Chrysemys</taxon>
    </lineage>
</organism>
<dbReference type="Ensembl" id="ENSCPBT00000035900.1">
    <property type="protein sequence ID" value="ENSCPBP00000030494.1"/>
    <property type="gene ID" value="ENSCPBG00000021470.1"/>
</dbReference>
<keyword evidence="3" id="KW-0378">Hydrolase</keyword>
<dbReference type="InterPro" id="IPR007743">
    <property type="entry name" value="Immunity-related_GTPase-like"/>
</dbReference>
<evidence type="ECO:0000256" key="3">
    <source>
        <dbReference type="ARBA" id="ARBA00022801"/>
    </source>
</evidence>
<evidence type="ECO:0000259" key="6">
    <source>
        <dbReference type="PROSITE" id="PS51716"/>
    </source>
</evidence>
<feature type="region of interest" description="Disordered" evidence="5">
    <location>
        <begin position="23"/>
        <end position="77"/>
    </location>
</feature>
<comment type="similarity">
    <text evidence="1">Belongs to the TRAFAC class dynamin-like GTPase superfamily. IRG family.</text>
</comment>
<dbReference type="GeneTree" id="ENSGT00950000183007"/>
<proteinExistence type="inferred from homology"/>
<dbReference type="GO" id="GO:0016020">
    <property type="term" value="C:membrane"/>
    <property type="evidence" value="ECO:0007669"/>
    <property type="project" value="InterPro"/>
</dbReference>
<dbReference type="GO" id="GO:0016787">
    <property type="term" value="F:hydrolase activity"/>
    <property type="evidence" value="ECO:0007669"/>
    <property type="project" value="UniProtKB-KW"/>
</dbReference>
<name>A0A8C3IBP3_CHRPI</name>
<evidence type="ECO:0000313" key="7">
    <source>
        <dbReference type="Ensembl" id="ENSCPBP00000030494.1"/>
    </source>
</evidence>
<dbReference type="PANTHER" id="PTHR32341">
    <property type="entry name" value="INTERFERON-INDUCIBLE GTPASE"/>
    <property type="match status" value="1"/>
</dbReference>
<feature type="domain" description="IRG-type G" evidence="6">
    <location>
        <begin position="111"/>
        <end position="293"/>
    </location>
</feature>
<dbReference type="SUPFAM" id="SSF52540">
    <property type="entry name" value="P-loop containing nucleoside triphosphate hydrolases"/>
    <property type="match status" value="1"/>
</dbReference>
<dbReference type="PANTHER" id="PTHR32341:SF10">
    <property type="entry name" value="INTERFERON-INDUCIBLE GTPASE 5"/>
    <property type="match status" value="1"/>
</dbReference>
<reference evidence="7" key="2">
    <citation type="submission" date="2025-09" db="UniProtKB">
        <authorList>
            <consortium name="Ensembl"/>
        </authorList>
    </citation>
    <scope>IDENTIFICATION</scope>
</reference>
<dbReference type="Gene3D" id="3.40.50.300">
    <property type="entry name" value="P-loop containing nucleotide triphosphate hydrolases"/>
    <property type="match status" value="1"/>
</dbReference>
<accession>A0A8C3IBP3</accession>
<dbReference type="AlphaFoldDB" id="A0A8C3IBP3"/>
<evidence type="ECO:0000256" key="5">
    <source>
        <dbReference type="SAM" id="MobiDB-lite"/>
    </source>
</evidence>